<dbReference type="InterPro" id="IPR020811">
    <property type="entry name" value="Enolase_N"/>
</dbReference>
<feature type="binding site" evidence="10">
    <location>
        <position position="177"/>
    </location>
    <ligand>
        <name>(2R)-2-phosphoglycerate</name>
        <dbReference type="ChEBI" id="CHEBI:58289"/>
    </ligand>
</feature>
<dbReference type="SMART" id="SM01192">
    <property type="entry name" value="Enolase_C"/>
    <property type="match status" value="1"/>
</dbReference>
<dbReference type="GO" id="GO:0006096">
    <property type="term" value="P:glycolytic process"/>
    <property type="evidence" value="ECO:0007669"/>
    <property type="project" value="UniProtKB-UniRule"/>
</dbReference>
<dbReference type="GO" id="GO:0004634">
    <property type="term" value="F:phosphopyruvate hydratase activity"/>
    <property type="evidence" value="ECO:0007669"/>
    <property type="project" value="UniProtKB-UniRule"/>
</dbReference>
<comment type="pathway">
    <text evidence="1 10">Carbohydrate degradation; glycolysis; pyruvate from D-glyceraldehyde 3-phosphate: step 4/5.</text>
</comment>
<evidence type="ECO:0000256" key="1">
    <source>
        <dbReference type="ARBA" id="ARBA00005031"/>
    </source>
</evidence>
<comment type="similarity">
    <text evidence="2 10">Belongs to the enolase family.</text>
</comment>
<evidence type="ECO:0000256" key="8">
    <source>
        <dbReference type="ARBA" id="ARBA00023152"/>
    </source>
</evidence>
<evidence type="ECO:0000256" key="4">
    <source>
        <dbReference type="ARBA" id="ARBA00017068"/>
    </source>
</evidence>
<evidence type="ECO:0000313" key="16">
    <source>
        <dbReference type="EMBL" id="SAY38836.1"/>
    </source>
</evidence>
<evidence type="ECO:0000313" key="17">
    <source>
        <dbReference type="Proteomes" id="UP000182631"/>
    </source>
</evidence>
<dbReference type="Gene3D" id="3.20.20.120">
    <property type="entry name" value="Enolase-like C-terminal domain"/>
    <property type="match status" value="1"/>
</dbReference>
<comment type="catalytic activity">
    <reaction evidence="10">
        <text>(2R)-2-phosphoglycerate = phosphoenolpyruvate + H2O</text>
        <dbReference type="Rhea" id="RHEA:10164"/>
        <dbReference type="ChEBI" id="CHEBI:15377"/>
        <dbReference type="ChEBI" id="CHEBI:58289"/>
        <dbReference type="ChEBI" id="CHEBI:58702"/>
        <dbReference type="EC" id="4.2.1.11"/>
    </reaction>
</comment>
<keyword evidence="10" id="KW-0963">Cytoplasm</keyword>
<dbReference type="PROSITE" id="PS00164">
    <property type="entry name" value="ENOLASE"/>
    <property type="match status" value="1"/>
</dbReference>
<feature type="binding site" evidence="10">
    <location>
        <position position="349"/>
    </location>
    <ligand>
        <name>(2R)-2-phosphoglycerate</name>
        <dbReference type="ChEBI" id="CHEBI:58289"/>
    </ligand>
</feature>
<evidence type="ECO:0000256" key="10">
    <source>
        <dbReference type="HAMAP-Rule" id="MF_00318"/>
    </source>
</evidence>
<keyword evidence="7 10" id="KW-0460">Magnesium</keyword>
<dbReference type="InterPro" id="IPR029017">
    <property type="entry name" value="Enolase-like_N"/>
</dbReference>
<feature type="binding site" evidence="12">
    <location>
        <position position="400"/>
    </location>
    <ligand>
        <name>substrate</name>
    </ligand>
</feature>
<dbReference type="CDD" id="cd03313">
    <property type="entry name" value="enolase"/>
    <property type="match status" value="1"/>
</dbReference>
<dbReference type="SFLD" id="SFLDF00002">
    <property type="entry name" value="enolase"/>
    <property type="match status" value="1"/>
</dbReference>
<dbReference type="NCBIfam" id="TIGR01060">
    <property type="entry name" value="eno"/>
    <property type="match status" value="1"/>
</dbReference>
<evidence type="ECO:0000259" key="15">
    <source>
        <dbReference type="SMART" id="SM01193"/>
    </source>
</evidence>
<feature type="binding site" evidence="10 13">
    <location>
        <position position="297"/>
    </location>
    <ligand>
        <name>Mg(2+)</name>
        <dbReference type="ChEBI" id="CHEBI:18420"/>
    </ligand>
</feature>
<protein>
    <recommendedName>
        <fullName evidence="4 10">Enolase</fullName>
        <ecNumber evidence="3 10">4.2.1.11</ecNumber>
    </recommendedName>
    <alternativeName>
        <fullName evidence="10">2-phospho-D-glycerate hydro-lyase</fullName>
    </alternativeName>
    <alternativeName>
        <fullName evidence="10">2-phosphoglycerate dehydratase</fullName>
    </alternativeName>
</protein>
<dbReference type="AlphaFoldDB" id="A0A171DGJ8"/>
<feature type="domain" description="Enolase C-terminal TIM barrel" evidence="14">
    <location>
        <begin position="153"/>
        <end position="437"/>
    </location>
</feature>
<dbReference type="EMBL" id="FITM01000094">
    <property type="protein sequence ID" value="SAY38836.1"/>
    <property type="molecule type" value="Genomic_DNA"/>
</dbReference>
<feature type="binding site" evidence="12">
    <location>
        <position position="178"/>
    </location>
    <ligand>
        <name>substrate</name>
    </ligand>
</feature>
<dbReference type="SFLD" id="SFLDG00178">
    <property type="entry name" value="enolase"/>
    <property type="match status" value="1"/>
</dbReference>
<dbReference type="GO" id="GO:0000287">
    <property type="term" value="F:magnesium ion binding"/>
    <property type="evidence" value="ECO:0007669"/>
    <property type="project" value="UniProtKB-UniRule"/>
</dbReference>
<dbReference type="InterPro" id="IPR036849">
    <property type="entry name" value="Enolase-like_C_sf"/>
</dbReference>
<feature type="active site" description="Proton donor" evidence="10 11">
    <location>
        <position position="219"/>
    </location>
</feature>
<comment type="function">
    <text evidence="10">Catalyzes the reversible conversion of 2-phosphoglycerate (2-PG) into phosphoenolpyruvate (PEP). It is essential for the degradation of carbohydrates via glycolysis.</text>
</comment>
<feature type="binding site" evidence="12">
    <location>
        <position position="169"/>
    </location>
    <ligand>
        <name>substrate</name>
    </ligand>
</feature>
<dbReference type="PIRSF" id="PIRSF001400">
    <property type="entry name" value="Enolase"/>
    <property type="match status" value="1"/>
</dbReference>
<feature type="binding site" evidence="10">
    <location>
        <position position="378"/>
    </location>
    <ligand>
        <name>(2R)-2-phosphoglycerate</name>
        <dbReference type="ChEBI" id="CHEBI:58289"/>
    </ligand>
</feature>
<evidence type="ECO:0000256" key="12">
    <source>
        <dbReference type="PIRSR" id="PIRSR001400-2"/>
    </source>
</evidence>
<evidence type="ECO:0000256" key="13">
    <source>
        <dbReference type="PIRSR" id="PIRSR001400-3"/>
    </source>
</evidence>
<dbReference type="UniPathway" id="UPA00109">
    <property type="reaction ID" value="UER00187"/>
</dbReference>
<dbReference type="InterPro" id="IPR020809">
    <property type="entry name" value="Enolase_CS"/>
</dbReference>
<feature type="binding site" evidence="10">
    <location>
        <position position="400"/>
    </location>
    <ligand>
        <name>(2R)-2-phosphoglycerate</name>
        <dbReference type="ChEBI" id="CHEBI:58289"/>
    </ligand>
</feature>
<feature type="binding site" evidence="12">
    <location>
        <position position="297"/>
    </location>
    <ligand>
        <name>substrate</name>
    </ligand>
</feature>
<reference evidence="17" key="1">
    <citation type="submission" date="2016-02" db="EMBL/GenBank/DDBJ databases">
        <authorList>
            <person name="liu f."/>
        </authorList>
    </citation>
    <scope>NUCLEOTIDE SEQUENCE [LARGE SCALE GENOMIC DNA]</scope>
</reference>
<keyword evidence="8 10" id="KW-0324">Glycolysis</keyword>
<comment type="subcellular location">
    <subcellularLocation>
        <location evidence="10">Cytoplasm</location>
    </subcellularLocation>
    <subcellularLocation>
        <location evidence="10">Secreted</location>
    </subcellularLocation>
    <subcellularLocation>
        <location evidence="10">Cell surface</location>
    </subcellularLocation>
    <text evidence="10">Fractions of enolase are present in both the cytoplasm and on the cell surface.</text>
</comment>
<dbReference type="PANTHER" id="PTHR11902:SF1">
    <property type="entry name" value="ENOLASE"/>
    <property type="match status" value="1"/>
</dbReference>
<feature type="domain" description="Enolase N-terminal" evidence="15">
    <location>
        <begin position="18"/>
        <end position="148"/>
    </location>
</feature>
<evidence type="ECO:0000256" key="7">
    <source>
        <dbReference type="ARBA" id="ARBA00022842"/>
    </source>
</evidence>
<accession>A0A171DGJ8</accession>
<dbReference type="GO" id="GO:0009986">
    <property type="term" value="C:cell surface"/>
    <property type="evidence" value="ECO:0007669"/>
    <property type="project" value="UniProtKB-SubCell"/>
</dbReference>
<dbReference type="HAMAP" id="MF_00318">
    <property type="entry name" value="Enolase"/>
    <property type="match status" value="1"/>
</dbReference>
<dbReference type="Pfam" id="PF03952">
    <property type="entry name" value="Enolase_N"/>
    <property type="match status" value="1"/>
</dbReference>
<dbReference type="Gene3D" id="3.30.390.10">
    <property type="entry name" value="Enolase-like, N-terminal domain"/>
    <property type="match status" value="1"/>
</dbReference>
<dbReference type="SUPFAM" id="SSF54826">
    <property type="entry name" value="Enolase N-terminal domain-like"/>
    <property type="match status" value="1"/>
</dbReference>
<gene>
    <name evidence="10" type="primary">eno</name>
    <name evidence="16" type="ORF">FLM9_872</name>
</gene>
<dbReference type="GO" id="GO:0005576">
    <property type="term" value="C:extracellular region"/>
    <property type="evidence" value="ECO:0007669"/>
    <property type="project" value="UniProtKB-SubCell"/>
</dbReference>
<dbReference type="Proteomes" id="UP000182631">
    <property type="component" value="Unassembled WGS sequence"/>
</dbReference>
<dbReference type="InterPro" id="IPR020810">
    <property type="entry name" value="Enolase_C"/>
</dbReference>
<name>A0A171DGJ8_9SYNE</name>
<evidence type="ECO:0000256" key="6">
    <source>
        <dbReference type="ARBA" id="ARBA00022723"/>
    </source>
</evidence>
<keyword evidence="5 10" id="KW-0964">Secreted</keyword>
<dbReference type="EC" id="4.2.1.11" evidence="3 10"/>
<dbReference type="InterPro" id="IPR000941">
    <property type="entry name" value="Enolase"/>
</dbReference>
<dbReference type="SMART" id="SM01193">
    <property type="entry name" value="Enolase_N"/>
    <property type="match status" value="1"/>
</dbReference>
<feature type="binding site" evidence="12">
    <location>
        <position position="324"/>
    </location>
    <ligand>
        <name>substrate</name>
    </ligand>
</feature>
<dbReference type="SFLD" id="SFLDS00001">
    <property type="entry name" value="Enolase"/>
    <property type="match status" value="1"/>
</dbReference>
<organism evidence="16 17">
    <name type="scientific">Candidatus Synechococcus spongiarum</name>
    <dbReference type="NCBI Taxonomy" id="431041"/>
    <lineage>
        <taxon>Bacteria</taxon>
        <taxon>Bacillati</taxon>
        <taxon>Cyanobacteriota</taxon>
        <taxon>Cyanophyceae</taxon>
        <taxon>Synechococcales</taxon>
        <taxon>Synechococcaceae</taxon>
        <taxon>Synechococcus</taxon>
    </lineage>
</organism>
<evidence type="ECO:0000256" key="3">
    <source>
        <dbReference type="ARBA" id="ARBA00012058"/>
    </source>
</evidence>
<proteinExistence type="inferred from homology"/>
<feature type="binding site" evidence="12">
    <location>
        <begin position="376"/>
        <end position="379"/>
    </location>
    <ligand>
        <name>substrate</name>
    </ligand>
</feature>
<dbReference type="GO" id="GO:0000015">
    <property type="term" value="C:phosphopyruvate hydratase complex"/>
    <property type="evidence" value="ECO:0007669"/>
    <property type="project" value="InterPro"/>
</dbReference>
<keyword evidence="17" id="KW-1185">Reference proteome</keyword>
<dbReference type="FunFam" id="3.30.390.10:FF:000001">
    <property type="entry name" value="Enolase"/>
    <property type="match status" value="1"/>
</dbReference>
<evidence type="ECO:0000256" key="9">
    <source>
        <dbReference type="ARBA" id="ARBA00023239"/>
    </source>
</evidence>
<feature type="active site" description="Proton acceptor" evidence="10 11">
    <location>
        <position position="349"/>
    </location>
</feature>
<feature type="binding site" evidence="10 13">
    <location>
        <position position="256"/>
    </location>
    <ligand>
        <name>Mg(2+)</name>
        <dbReference type="ChEBI" id="CHEBI:18420"/>
    </ligand>
</feature>
<dbReference type="PANTHER" id="PTHR11902">
    <property type="entry name" value="ENOLASE"/>
    <property type="match status" value="1"/>
</dbReference>
<comment type="cofactor">
    <cofactor evidence="10">
        <name>Mg(2+)</name>
        <dbReference type="ChEBI" id="CHEBI:18420"/>
    </cofactor>
    <text evidence="10">Binds a second Mg(2+) ion via substrate during catalysis.</text>
</comment>
<evidence type="ECO:0000256" key="5">
    <source>
        <dbReference type="ARBA" id="ARBA00022525"/>
    </source>
</evidence>
<evidence type="ECO:0000256" key="2">
    <source>
        <dbReference type="ARBA" id="ARBA00009604"/>
    </source>
</evidence>
<dbReference type="SUPFAM" id="SSF51604">
    <property type="entry name" value="Enolase C-terminal domain-like"/>
    <property type="match status" value="1"/>
</dbReference>
<evidence type="ECO:0000256" key="11">
    <source>
        <dbReference type="PIRSR" id="PIRSR001400-1"/>
    </source>
</evidence>
<comment type="cofactor">
    <cofactor evidence="13">
        <name>Mg(2+)</name>
        <dbReference type="ChEBI" id="CHEBI:18420"/>
    </cofactor>
    <text evidence="13">Mg(2+) is required for catalysis and for stabilizing the dimer.</text>
</comment>
<dbReference type="Pfam" id="PF00113">
    <property type="entry name" value="Enolase_C"/>
    <property type="match status" value="1"/>
</dbReference>
<feature type="binding site" evidence="10">
    <location>
        <position position="379"/>
    </location>
    <ligand>
        <name>(2R)-2-phosphoglycerate</name>
        <dbReference type="ChEBI" id="CHEBI:58289"/>
    </ligand>
</feature>
<keyword evidence="6 10" id="KW-0479">Metal-binding</keyword>
<evidence type="ECO:0000259" key="14">
    <source>
        <dbReference type="SMART" id="SM01192"/>
    </source>
</evidence>
<sequence length="443" mass="46840">MCAFCLASAVLDSIDLVIDTVVAREVLDSRGNPTVEAEVQLEGGAMGRAMVPSGASTGAHEAHELRDGDKSRYGGKGVLKAVTNIEERIAPAICGLNALEQQVVDQAMVDLDGSHNKSSLGANAVLAVSLATAHAAATGLGLPLYRYLGGHMATVLPVPLMNLLNGGAHASNTLDFQEFMVVPHTAATFREALRMGAEVFHALKDLLKGRGQSLAVGDEGGFAPDLPDNHAALTLLVEAIDQAGYRPGEQIALALDVASTEFYRDGAYHFGGHSFSSIEMVQELASLCDRYPIVSIEDGLAEDDWSGWESLTQALGNRIQLVGDDLFVTNQQRLQRGIAAGVANAVLIKVNQIGSLSETMEAMAMASRHGYASVVSHRSGETEDVSIADLAVASRSGQIKTGSLSRSERVTKYNRLLRIEDELGSQARYGGAVGMGPRWASPC</sequence>
<feature type="binding site" evidence="10 13">
    <location>
        <position position="324"/>
    </location>
    <ligand>
        <name>Mg(2+)</name>
        <dbReference type="ChEBI" id="CHEBI:18420"/>
    </ligand>
</feature>
<dbReference type="PRINTS" id="PR00148">
    <property type="entry name" value="ENOLASE"/>
</dbReference>
<keyword evidence="9 10" id="KW-0456">Lyase</keyword>